<dbReference type="RefSeq" id="WP_154438403.1">
    <property type="nucleotide sequence ID" value="NZ_JAHLPJ010000001.1"/>
</dbReference>
<name>A0A6N7XHE7_9FIRM</name>
<proteinExistence type="predicted"/>
<evidence type="ECO:0000313" key="2">
    <source>
        <dbReference type="Proteomes" id="UP000469523"/>
    </source>
</evidence>
<organism evidence="1 2">
    <name type="scientific">Tissierella pigra</name>
    <dbReference type="NCBI Taxonomy" id="2607614"/>
    <lineage>
        <taxon>Bacteria</taxon>
        <taxon>Bacillati</taxon>
        <taxon>Bacillota</taxon>
        <taxon>Tissierellia</taxon>
        <taxon>Tissierellales</taxon>
        <taxon>Tissierellaceae</taxon>
        <taxon>Tissierella</taxon>
    </lineage>
</organism>
<dbReference type="AlphaFoldDB" id="A0A6N7XHE7"/>
<protein>
    <submittedName>
        <fullName evidence="1">MerR family transcriptional regulator</fullName>
    </submittedName>
</protein>
<dbReference type="EMBL" id="VUNQ01000002">
    <property type="protein sequence ID" value="MSU00142.1"/>
    <property type="molecule type" value="Genomic_DNA"/>
</dbReference>
<evidence type="ECO:0000313" key="1">
    <source>
        <dbReference type="EMBL" id="MSU00142.1"/>
    </source>
</evidence>
<dbReference type="Proteomes" id="UP000469523">
    <property type="component" value="Unassembled WGS sequence"/>
</dbReference>
<keyword evidence="2" id="KW-1185">Reference proteome</keyword>
<comment type="caution">
    <text evidence="1">The sequence shown here is derived from an EMBL/GenBank/DDBJ whole genome shotgun (WGS) entry which is preliminary data.</text>
</comment>
<accession>A0A6N7XHE7</accession>
<sequence>MNVKNCSRCGRIYNYDGFRVCPTCRREDEADFQKVKEYLYDNPGADVQEVSEETEVDSRKIIDFLRAGRLEIAEGSALILECESCGVGIRTGRFCEKCTVGMERELGAIVNAARPKTDGRKVEEKFRLIDRYGKNR</sequence>
<reference evidence="1 2" key="1">
    <citation type="submission" date="2019-09" db="EMBL/GenBank/DDBJ databases">
        <title>In-depth cultivation of the pig gut microbiome towards novel bacterial diversity and tailored functional studies.</title>
        <authorList>
            <person name="Wylensek D."/>
            <person name="Hitch T.C.A."/>
            <person name="Clavel T."/>
        </authorList>
    </citation>
    <scope>NUCLEOTIDE SEQUENCE [LARGE SCALE GENOMIC DNA]</scope>
    <source>
        <strain evidence="1 2">WCA3-693-APC-4?</strain>
    </source>
</reference>
<gene>
    <name evidence="1" type="ORF">FYJ83_01500</name>
</gene>